<gene>
    <name evidence="1" type="ORF">E2C01_028850</name>
</gene>
<accession>A0A5B7EQ63</accession>
<evidence type="ECO:0000313" key="2">
    <source>
        <dbReference type="Proteomes" id="UP000324222"/>
    </source>
</evidence>
<dbReference type="Proteomes" id="UP000324222">
    <property type="component" value="Unassembled WGS sequence"/>
</dbReference>
<proteinExistence type="predicted"/>
<dbReference type="AlphaFoldDB" id="A0A5B7EQ63"/>
<organism evidence="1 2">
    <name type="scientific">Portunus trituberculatus</name>
    <name type="common">Swimming crab</name>
    <name type="synonym">Neptunus trituberculatus</name>
    <dbReference type="NCBI Taxonomy" id="210409"/>
    <lineage>
        <taxon>Eukaryota</taxon>
        <taxon>Metazoa</taxon>
        <taxon>Ecdysozoa</taxon>
        <taxon>Arthropoda</taxon>
        <taxon>Crustacea</taxon>
        <taxon>Multicrustacea</taxon>
        <taxon>Malacostraca</taxon>
        <taxon>Eumalacostraca</taxon>
        <taxon>Eucarida</taxon>
        <taxon>Decapoda</taxon>
        <taxon>Pleocyemata</taxon>
        <taxon>Brachyura</taxon>
        <taxon>Eubrachyura</taxon>
        <taxon>Portunoidea</taxon>
        <taxon>Portunidae</taxon>
        <taxon>Portuninae</taxon>
        <taxon>Portunus</taxon>
    </lineage>
</organism>
<comment type="caution">
    <text evidence="1">The sequence shown here is derived from an EMBL/GenBank/DDBJ whole genome shotgun (WGS) entry which is preliminary data.</text>
</comment>
<protein>
    <submittedName>
        <fullName evidence="1">Uncharacterized protein</fullName>
    </submittedName>
</protein>
<name>A0A5B7EQ63_PORTR</name>
<dbReference type="EMBL" id="VSRR010003274">
    <property type="protein sequence ID" value="MPC35428.1"/>
    <property type="molecule type" value="Genomic_DNA"/>
</dbReference>
<sequence>MSPLLNPNSSAERRGESRVLGECRFSETPLQYSAVARSGAVASAAKGAPSRGGWCGGGQGLALVVRKASCQQVQAFLCFGQFPIVERPRRPPGAVSLQTYQVKTSECNLPTRDPPAGGCLLLAQHTASRQLLLLATLLFKSRVAGAAVRLVRRSIAVKSSGCLLETLTCECLSRSVAFLSVCAATQPNNSVIILMCRIPGARRCS</sequence>
<keyword evidence="2" id="KW-1185">Reference proteome</keyword>
<evidence type="ECO:0000313" key="1">
    <source>
        <dbReference type="EMBL" id="MPC35428.1"/>
    </source>
</evidence>
<reference evidence="1 2" key="1">
    <citation type="submission" date="2019-05" db="EMBL/GenBank/DDBJ databases">
        <title>Another draft genome of Portunus trituberculatus and its Hox gene families provides insights of decapod evolution.</title>
        <authorList>
            <person name="Jeong J.-H."/>
            <person name="Song I."/>
            <person name="Kim S."/>
            <person name="Choi T."/>
            <person name="Kim D."/>
            <person name="Ryu S."/>
            <person name="Kim W."/>
        </authorList>
    </citation>
    <scope>NUCLEOTIDE SEQUENCE [LARGE SCALE GENOMIC DNA]</scope>
    <source>
        <tissue evidence="1">Muscle</tissue>
    </source>
</reference>